<evidence type="ECO:0000256" key="2">
    <source>
        <dbReference type="ARBA" id="ARBA00022801"/>
    </source>
</evidence>
<dbReference type="PANTHER" id="PTHR42732:SF1">
    <property type="entry name" value="BETA-MANNOSIDASE"/>
    <property type="match status" value="1"/>
</dbReference>
<keyword evidence="8" id="KW-1185">Reference proteome</keyword>
<evidence type="ECO:0000259" key="6">
    <source>
        <dbReference type="Pfam" id="PF18565"/>
    </source>
</evidence>
<evidence type="ECO:0000256" key="3">
    <source>
        <dbReference type="ARBA" id="ARBA00023295"/>
    </source>
</evidence>
<dbReference type="PANTHER" id="PTHR42732">
    <property type="entry name" value="BETA-GALACTOSIDASE"/>
    <property type="match status" value="1"/>
</dbReference>
<dbReference type="Pfam" id="PF00703">
    <property type="entry name" value="Glyco_hydro_2"/>
    <property type="match status" value="1"/>
</dbReference>
<dbReference type="Gene3D" id="2.60.40.10">
    <property type="entry name" value="Immunoglobulins"/>
    <property type="match status" value="2"/>
</dbReference>
<dbReference type="InterPro" id="IPR040605">
    <property type="entry name" value="Glyco_hydro2_dom5"/>
</dbReference>
<evidence type="ECO:0000313" key="8">
    <source>
        <dbReference type="Proteomes" id="UP000580474"/>
    </source>
</evidence>
<comment type="caution">
    <text evidence="7">The sequence shown here is derived from an EMBL/GenBank/DDBJ whole genome shotgun (WGS) entry which is preliminary data.</text>
</comment>
<dbReference type="AlphaFoldDB" id="A0A840NE10"/>
<dbReference type="Proteomes" id="UP000580474">
    <property type="component" value="Unassembled WGS sequence"/>
</dbReference>
<dbReference type="InterPro" id="IPR006101">
    <property type="entry name" value="Glyco_hydro_2"/>
</dbReference>
<proteinExistence type="inferred from homology"/>
<dbReference type="GO" id="GO:0005975">
    <property type="term" value="P:carbohydrate metabolic process"/>
    <property type="evidence" value="ECO:0007669"/>
    <property type="project" value="InterPro"/>
</dbReference>
<evidence type="ECO:0000259" key="5">
    <source>
        <dbReference type="Pfam" id="PF02836"/>
    </source>
</evidence>
<dbReference type="InterPro" id="IPR017853">
    <property type="entry name" value="GH"/>
</dbReference>
<dbReference type="SUPFAM" id="SSF49303">
    <property type="entry name" value="beta-Galactosidase/glucuronidase domain"/>
    <property type="match status" value="1"/>
</dbReference>
<comment type="similarity">
    <text evidence="1">Belongs to the glycosyl hydrolase 2 family.</text>
</comment>
<dbReference type="InterPro" id="IPR013783">
    <property type="entry name" value="Ig-like_fold"/>
</dbReference>
<dbReference type="InterPro" id="IPR006102">
    <property type="entry name" value="Ig-like_GH2"/>
</dbReference>
<dbReference type="InterPro" id="IPR008979">
    <property type="entry name" value="Galactose-bd-like_sf"/>
</dbReference>
<dbReference type="Pfam" id="PF18565">
    <property type="entry name" value="Glyco_hydro2_C5"/>
    <property type="match status" value="1"/>
</dbReference>
<evidence type="ECO:0000259" key="4">
    <source>
        <dbReference type="Pfam" id="PF00703"/>
    </source>
</evidence>
<protein>
    <submittedName>
        <fullName evidence="7">Beta-galactosidase</fullName>
        <ecNumber evidence="7">3.2.1.23</ecNumber>
    </submittedName>
</protein>
<dbReference type="Gene3D" id="2.60.120.260">
    <property type="entry name" value="Galactose-binding domain-like"/>
    <property type="match status" value="1"/>
</dbReference>
<dbReference type="PRINTS" id="PR00132">
    <property type="entry name" value="GLHYDRLASE2"/>
</dbReference>
<dbReference type="Pfam" id="PF02836">
    <property type="entry name" value="Glyco_hydro_2_C"/>
    <property type="match status" value="1"/>
</dbReference>
<name>A0A840NE10_9PSEU</name>
<feature type="domain" description="Glycoside hydrolase family 2 catalytic" evidence="5">
    <location>
        <begin position="275"/>
        <end position="551"/>
    </location>
</feature>
<dbReference type="SUPFAM" id="SSF51445">
    <property type="entry name" value="(Trans)glycosidases"/>
    <property type="match status" value="1"/>
</dbReference>
<dbReference type="EC" id="3.2.1.23" evidence="7"/>
<gene>
    <name evidence="7" type="ORF">BJ969_001433</name>
</gene>
<dbReference type="Gene3D" id="3.20.20.80">
    <property type="entry name" value="Glycosidases"/>
    <property type="match status" value="1"/>
</dbReference>
<reference evidence="7 8" key="1">
    <citation type="submission" date="2020-08" db="EMBL/GenBank/DDBJ databases">
        <title>Sequencing the genomes of 1000 actinobacteria strains.</title>
        <authorList>
            <person name="Klenk H.-P."/>
        </authorList>
    </citation>
    <scope>NUCLEOTIDE SEQUENCE [LARGE SCALE GENOMIC DNA]</scope>
    <source>
        <strain evidence="7 8">DSM 45582</strain>
    </source>
</reference>
<evidence type="ECO:0000313" key="7">
    <source>
        <dbReference type="EMBL" id="MBB5068345.1"/>
    </source>
</evidence>
<feature type="domain" description="Glycoside hydrolase family 2" evidence="6">
    <location>
        <begin position="653"/>
        <end position="737"/>
    </location>
</feature>
<sequence>MTARRVNALDGAWSFGPLEPGADPGAVPDELLGTAIVPHVVAELSWRDWDPASWERDWLYRKRFAGAGEPGRRYFLRFAGVLTTTRPILNGRPLEPHGGGYLPFDREVTGLLAARNVLDVVVDGRFDADVPPNSDRPSDVVDFWQPAGLHREVALVARPADHVRDVFAKPVRVLDDARRGLVVRCELDLVDGGPAQLRAQLRDADRPVAEAEREVDLGPGRGTAELVLDGLSGVRLWDPDSPHLYDVVVTLRRAGRVVDEHRVRTGFREVRFDRDGFRLNGERLRLFGVNRHQLFPFAGAAMPARVQRRDAEILRRELNCTMVRCSHYPPHEAFLDACDELGLLVWDEPPGWQHLGSGRWLERAHRDVHDMIVRDRNHPSVVLWAARLNETPGDAEFYGRTERLAKSLDDSRPTTGAILGADHATTDFQHDVFGYNDYSASTGPDGLPQPEPEPPRRDLPYLISEAVGTLSGPARFYRRTDPQAVQQGQALAHAQVHDLAGADPAYAGVLAWAGFDYPSGHGNIDRGVKWPGVVDLFRVPKPGAAMYRAQVDPRRRPVIEPSFHWDLTGPSPVRELGEAAIWSNVDRLELFVGGEPFGALTAARERYPNLPYPPFLADFGAVRGIPELRVDGYLDDRMVLTRRFSADRSADRLVLRPDDRELVAGGADATRVEIRVVDRYGADRPHTAGDVELDLTGPAELVGPARFPLAETGGVGAVWLRSARSGTGRVRLRALHPSAGEARTELTVTAS</sequence>
<dbReference type="InterPro" id="IPR006103">
    <property type="entry name" value="Glyco_hydro_2_cat"/>
</dbReference>
<dbReference type="SUPFAM" id="SSF49785">
    <property type="entry name" value="Galactose-binding domain-like"/>
    <property type="match status" value="1"/>
</dbReference>
<dbReference type="GO" id="GO:0004565">
    <property type="term" value="F:beta-galactosidase activity"/>
    <property type="evidence" value="ECO:0007669"/>
    <property type="project" value="UniProtKB-EC"/>
</dbReference>
<dbReference type="RefSeq" id="WP_184478045.1">
    <property type="nucleotide sequence ID" value="NZ_JACHIV010000001.1"/>
</dbReference>
<evidence type="ECO:0000256" key="1">
    <source>
        <dbReference type="ARBA" id="ARBA00007401"/>
    </source>
</evidence>
<keyword evidence="2 7" id="KW-0378">Hydrolase</keyword>
<keyword evidence="3 7" id="KW-0326">Glycosidase</keyword>
<dbReference type="InterPro" id="IPR036156">
    <property type="entry name" value="Beta-gal/glucu_dom_sf"/>
</dbReference>
<accession>A0A840NE10</accession>
<organism evidence="7 8">
    <name type="scientific">Saccharopolyspora gloriosae</name>
    <dbReference type="NCBI Taxonomy" id="455344"/>
    <lineage>
        <taxon>Bacteria</taxon>
        <taxon>Bacillati</taxon>
        <taxon>Actinomycetota</taxon>
        <taxon>Actinomycetes</taxon>
        <taxon>Pseudonocardiales</taxon>
        <taxon>Pseudonocardiaceae</taxon>
        <taxon>Saccharopolyspora</taxon>
    </lineage>
</organism>
<feature type="domain" description="Glycoside hydrolase family 2 immunoglobulin-like beta-sandwich" evidence="4">
    <location>
        <begin position="162"/>
        <end position="268"/>
    </location>
</feature>
<dbReference type="InterPro" id="IPR051913">
    <property type="entry name" value="GH2_Domain-Containing"/>
</dbReference>
<dbReference type="EMBL" id="JACHIV010000001">
    <property type="protein sequence ID" value="MBB5068345.1"/>
    <property type="molecule type" value="Genomic_DNA"/>
</dbReference>